<organism evidence="2 3">
    <name type="scientific">Legionella israelensis</name>
    <dbReference type="NCBI Taxonomy" id="454"/>
    <lineage>
        <taxon>Bacteria</taxon>
        <taxon>Pseudomonadati</taxon>
        <taxon>Pseudomonadota</taxon>
        <taxon>Gammaproteobacteria</taxon>
        <taxon>Legionellales</taxon>
        <taxon>Legionellaceae</taxon>
        <taxon>Legionella</taxon>
    </lineage>
</organism>
<dbReference type="AlphaFoldDB" id="A0AAX1EK10"/>
<dbReference type="Proteomes" id="UP000295517">
    <property type="component" value="Chromosome"/>
</dbReference>
<sequence>MKVTFRAHHALLYALAVLNTQSALAGGQSTELLKNKSSRHLSGYVVAVGTGPVWARGGKTQTFYLQPDIQKTWDAQKTHHVLASGELFLGIQRSVSSLLLGQIGIAVAATTSTWLDGDIWEDADPEFNNFRYTYKINHTRVAIKAKLLADINDMVQPYVSASLGTAFNRAYDFTVTPKIFEEVPAPPFSNNTKNTFTYTVGAGVQKAIDRHWQAGLGYAFSDWGKSQLNRAPGQTLNTGLSLSHLYTHEAQFYLSYVA</sequence>
<proteinExistence type="predicted"/>
<dbReference type="EMBL" id="CP038254">
    <property type="protein sequence ID" value="QBR85152.1"/>
    <property type="molecule type" value="Genomic_DNA"/>
</dbReference>
<accession>A0AAX1EK10</accession>
<evidence type="ECO:0000256" key="1">
    <source>
        <dbReference type="SAM" id="SignalP"/>
    </source>
</evidence>
<dbReference type="InterPro" id="IPR011250">
    <property type="entry name" value="OMP/PagP_B-barrel"/>
</dbReference>
<feature type="chain" id="PRO_5043533271" evidence="1">
    <location>
        <begin position="26"/>
        <end position="258"/>
    </location>
</feature>
<name>A0AAX1EK10_9GAMM</name>
<keyword evidence="1" id="KW-0732">Signal</keyword>
<evidence type="ECO:0000313" key="3">
    <source>
        <dbReference type="Proteomes" id="UP000295517"/>
    </source>
</evidence>
<dbReference type="SUPFAM" id="SSF56925">
    <property type="entry name" value="OMPA-like"/>
    <property type="match status" value="1"/>
</dbReference>
<feature type="signal peptide" evidence="1">
    <location>
        <begin position="1"/>
        <end position="25"/>
    </location>
</feature>
<protein>
    <submittedName>
        <fullName evidence="2">Porin family protein</fullName>
    </submittedName>
</protein>
<reference evidence="2 3" key="1">
    <citation type="submission" date="2019-03" db="EMBL/GenBank/DDBJ databases">
        <title>Diverse conjugative elements silence natural transformation in Legionella species.</title>
        <authorList>
            <person name="Durieux I."/>
            <person name="Ginevra C."/>
            <person name="Attaiech L."/>
            <person name="Picq K."/>
            <person name="Juan P.A."/>
            <person name="Jarraud S."/>
            <person name="Charpentier X."/>
        </authorList>
    </citation>
    <scope>NUCLEOTIDE SEQUENCE [LARGE SCALE GENOMIC DNA]</scope>
    <source>
        <strain evidence="2 3">HL-0427-4011</strain>
    </source>
</reference>
<dbReference type="Gene3D" id="2.40.160.20">
    <property type="match status" value="1"/>
</dbReference>
<dbReference type="RefSeq" id="WP_135061252.1">
    <property type="nucleotide sequence ID" value="NZ_CP038254.1"/>
</dbReference>
<gene>
    <name evidence="2" type="ORF">E3983_12800</name>
</gene>
<evidence type="ECO:0000313" key="2">
    <source>
        <dbReference type="EMBL" id="QBR85152.1"/>
    </source>
</evidence>